<dbReference type="PANTHER" id="PTHR30146:SF149">
    <property type="entry name" value="HTH-TYPE TRANSCRIPTIONAL REGULATOR EBGR"/>
    <property type="match status" value="1"/>
</dbReference>
<dbReference type="Proteomes" id="UP000182149">
    <property type="component" value="Unassembled WGS sequence"/>
</dbReference>
<evidence type="ECO:0000256" key="2">
    <source>
        <dbReference type="ARBA" id="ARBA00023125"/>
    </source>
</evidence>
<dbReference type="CDD" id="cd01392">
    <property type="entry name" value="HTH_LacI"/>
    <property type="match status" value="1"/>
</dbReference>
<keyword evidence="3" id="KW-0804">Transcription</keyword>
<dbReference type="InterPro" id="IPR010982">
    <property type="entry name" value="Lambda_DNA-bd_dom_sf"/>
</dbReference>
<evidence type="ECO:0000256" key="3">
    <source>
        <dbReference type="ARBA" id="ARBA00023163"/>
    </source>
</evidence>
<dbReference type="EMBL" id="JXKD01000002">
    <property type="protein sequence ID" value="OJG11943.1"/>
    <property type="molecule type" value="Genomic_DNA"/>
</dbReference>
<dbReference type="SUPFAM" id="SSF53822">
    <property type="entry name" value="Periplasmic binding protein-like I"/>
    <property type="match status" value="1"/>
</dbReference>
<proteinExistence type="predicted"/>
<dbReference type="Gene3D" id="1.10.260.40">
    <property type="entry name" value="lambda repressor-like DNA-binding domains"/>
    <property type="match status" value="1"/>
</dbReference>
<dbReference type="GO" id="GO:0003700">
    <property type="term" value="F:DNA-binding transcription factor activity"/>
    <property type="evidence" value="ECO:0007669"/>
    <property type="project" value="TreeGrafter"/>
</dbReference>
<dbReference type="STRING" id="328396.RU93_GL001176"/>
<dbReference type="RefSeq" id="WP_071874105.1">
    <property type="nucleotide sequence ID" value="NZ_JBHSHF010000012.1"/>
</dbReference>
<sequence length="332" mass="37434">MVTIKKIAEEAGFSQATVSRLLKGDSTLSVGEETRKTIINTALSLGYDRSKIKTTIEKIALLFWITNQEELQDLYFHQLRLSIEKYAQENNLDIVTLKHEDGIESLPKQISGFIGVGFFSSEETKQLKARCSNGVFLEMNLEPELFDTIKPDTDQMTRHAIDLFLQKGYHKIGFIGGAYHNPDLDRDEEDTRETTFRHYLAKKGTLDERYIVSGGKFTVNQGYELTKSMIQNLDGQLPECIFIASDTIAVGALQAFNEAGIVIPDRLELISINDNEIAKFVSPPLTTFRIDVEELAQTAIDMLVNQLIYPRDITKTVLVGAKLIERKSFSVK</sequence>
<protein>
    <recommendedName>
        <fullName evidence="4">HTH lacI-type domain-containing protein</fullName>
    </recommendedName>
</protein>
<accession>A0A1L8QWS1</accession>
<dbReference type="GO" id="GO:0000976">
    <property type="term" value="F:transcription cis-regulatory region binding"/>
    <property type="evidence" value="ECO:0007669"/>
    <property type="project" value="TreeGrafter"/>
</dbReference>
<dbReference type="Pfam" id="PF13377">
    <property type="entry name" value="Peripla_BP_3"/>
    <property type="match status" value="1"/>
</dbReference>
<dbReference type="Pfam" id="PF00356">
    <property type="entry name" value="LacI"/>
    <property type="match status" value="1"/>
</dbReference>
<dbReference type="CDD" id="cd01544">
    <property type="entry name" value="PBP1_GalR"/>
    <property type="match status" value="1"/>
</dbReference>
<dbReference type="PANTHER" id="PTHR30146">
    <property type="entry name" value="LACI-RELATED TRANSCRIPTIONAL REPRESSOR"/>
    <property type="match status" value="1"/>
</dbReference>
<dbReference type="SMART" id="SM00354">
    <property type="entry name" value="HTH_LACI"/>
    <property type="match status" value="1"/>
</dbReference>
<keyword evidence="6" id="KW-1185">Reference proteome</keyword>
<dbReference type="PROSITE" id="PS50932">
    <property type="entry name" value="HTH_LACI_2"/>
    <property type="match status" value="1"/>
</dbReference>
<dbReference type="OrthoDB" id="43195at2"/>
<dbReference type="Gene3D" id="3.40.50.2300">
    <property type="match status" value="2"/>
</dbReference>
<dbReference type="InterPro" id="IPR028082">
    <property type="entry name" value="Peripla_BP_I"/>
</dbReference>
<evidence type="ECO:0000313" key="5">
    <source>
        <dbReference type="EMBL" id="OJG11943.1"/>
    </source>
</evidence>
<evidence type="ECO:0000313" key="6">
    <source>
        <dbReference type="Proteomes" id="UP000182149"/>
    </source>
</evidence>
<dbReference type="AlphaFoldDB" id="A0A1L8QWS1"/>
<dbReference type="InterPro" id="IPR000843">
    <property type="entry name" value="HTH_LacI"/>
</dbReference>
<organism evidence="5 6">
    <name type="scientific">Enterococcus aquimarinus</name>
    <dbReference type="NCBI Taxonomy" id="328396"/>
    <lineage>
        <taxon>Bacteria</taxon>
        <taxon>Bacillati</taxon>
        <taxon>Bacillota</taxon>
        <taxon>Bacilli</taxon>
        <taxon>Lactobacillales</taxon>
        <taxon>Enterococcaceae</taxon>
        <taxon>Enterococcus</taxon>
    </lineage>
</organism>
<evidence type="ECO:0000259" key="4">
    <source>
        <dbReference type="PROSITE" id="PS50932"/>
    </source>
</evidence>
<gene>
    <name evidence="5" type="ORF">RU93_GL001176</name>
</gene>
<comment type="caution">
    <text evidence="5">The sequence shown here is derived from an EMBL/GenBank/DDBJ whole genome shotgun (WGS) entry which is preliminary data.</text>
</comment>
<evidence type="ECO:0000256" key="1">
    <source>
        <dbReference type="ARBA" id="ARBA00023015"/>
    </source>
</evidence>
<reference evidence="5 6" key="1">
    <citation type="submission" date="2014-12" db="EMBL/GenBank/DDBJ databases">
        <title>Draft genome sequences of 29 type strains of Enterococci.</title>
        <authorList>
            <person name="Zhong Z."/>
            <person name="Sun Z."/>
            <person name="Liu W."/>
            <person name="Zhang W."/>
            <person name="Zhang H."/>
        </authorList>
    </citation>
    <scope>NUCLEOTIDE SEQUENCE [LARGE SCALE GENOMIC DNA]</scope>
    <source>
        <strain evidence="5 6">DSM 17690</strain>
    </source>
</reference>
<dbReference type="SUPFAM" id="SSF47413">
    <property type="entry name" value="lambda repressor-like DNA-binding domains"/>
    <property type="match status" value="1"/>
</dbReference>
<name>A0A1L8QWS1_9ENTE</name>
<keyword evidence="2" id="KW-0238">DNA-binding</keyword>
<feature type="domain" description="HTH lacI-type" evidence="4">
    <location>
        <begin position="2"/>
        <end position="47"/>
    </location>
</feature>
<dbReference type="InterPro" id="IPR046335">
    <property type="entry name" value="LacI/GalR-like_sensor"/>
</dbReference>
<keyword evidence="1" id="KW-0805">Transcription regulation</keyword>